<dbReference type="GO" id="GO:0005975">
    <property type="term" value="P:carbohydrate metabolic process"/>
    <property type="evidence" value="ECO:0007669"/>
    <property type="project" value="InterPro"/>
</dbReference>
<dbReference type="GO" id="GO:0016810">
    <property type="term" value="F:hydrolase activity, acting on carbon-nitrogen (but not peptide) bonds"/>
    <property type="evidence" value="ECO:0007669"/>
    <property type="project" value="InterPro"/>
</dbReference>
<dbReference type="EMBL" id="SXDP01000012">
    <property type="protein sequence ID" value="NEZ47743.1"/>
    <property type="molecule type" value="Genomic_DNA"/>
</dbReference>
<sequence>MCCFIIFVILSYSILPVIVCKLFWYKKSHNIGIKKVVFLTFDDGPNSKYTSELLDVLKQFNIKASFFVVTDFAKENTNLIQRMKLGGHDIGIHSCSHKSSLYRGWKYTSNDLSESIKVMEDMYIKVLGYRPPWGHLNLVTLYMLKKLNLKLILWGAMAQDWKANTTSKEISKKIITRVEKGNCILCLHDGRGSEDAPERTISALKESIPILIERGYKFKSLGEYYQSIYE</sequence>
<protein>
    <submittedName>
        <fullName evidence="3">Polysaccharide deacetylase family protein</fullName>
    </submittedName>
</protein>
<dbReference type="InterPro" id="IPR002509">
    <property type="entry name" value="NODB_dom"/>
</dbReference>
<dbReference type="InterPro" id="IPR050248">
    <property type="entry name" value="Polysacc_deacetylase_ArnD"/>
</dbReference>
<dbReference type="Proteomes" id="UP000473885">
    <property type="component" value="Unassembled WGS sequence"/>
</dbReference>
<keyword evidence="4" id="KW-1185">Reference proteome</keyword>
<dbReference type="PANTHER" id="PTHR10587">
    <property type="entry name" value="GLYCOSYL TRANSFERASE-RELATED"/>
    <property type="match status" value="1"/>
</dbReference>
<feature type="domain" description="NodB homology" evidence="2">
    <location>
        <begin position="35"/>
        <end position="219"/>
    </location>
</feature>
<keyword evidence="1" id="KW-0472">Membrane</keyword>
<reference evidence="3 4" key="1">
    <citation type="submission" date="2019-04" db="EMBL/GenBank/DDBJ databases">
        <title>Genome sequencing of Clostridium botulinum Groups I-IV and Clostridium butyricum.</title>
        <authorList>
            <person name="Brunt J."/>
            <person name="Van Vliet A.H.M."/>
            <person name="Stringer S.C."/>
            <person name="Carter A.T."/>
            <person name="Peck M.W."/>
        </authorList>
    </citation>
    <scope>NUCLEOTIDE SEQUENCE [LARGE SCALE GENOMIC DNA]</scope>
    <source>
        <strain evidence="3 4">IFR 18/094</strain>
    </source>
</reference>
<dbReference type="InterPro" id="IPR011330">
    <property type="entry name" value="Glyco_hydro/deAcase_b/a-brl"/>
</dbReference>
<keyword evidence="1" id="KW-1133">Transmembrane helix</keyword>
<dbReference type="Gene3D" id="3.20.20.370">
    <property type="entry name" value="Glycoside hydrolase/deacetylase"/>
    <property type="match status" value="1"/>
</dbReference>
<evidence type="ECO:0000313" key="4">
    <source>
        <dbReference type="Proteomes" id="UP000473885"/>
    </source>
</evidence>
<organism evidence="3 4">
    <name type="scientific">Clostridium niameyense</name>
    <dbReference type="NCBI Taxonomy" id="1622073"/>
    <lineage>
        <taxon>Bacteria</taxon>
        <taxon>Bacillati</taxon>
        <taxon>Bacillota</taxon>
        <taxon>Clostridia</taxon>
        <taxon>Eubacteriales</taxon>
        <taxon>Clostridiaceae</taxon>
        <taxon>Clostridium</taxon>
    </lineage>
</organism>
<accession>A0A6M0RC10</accession>
<evidence type="ECO:0000313" key="3">
    <source>
        <dbReference type="EMBL" id="NEZ47743.1"/>
    </source>
</evidence>
<proteinExistence type="predicted"/>
<dbReference type="AlphaFoldDB" id="A0A6M0RC10"/>
<dbReference type="SUPFAM" id="SSF88713">
    <property type="entry name" value="Glycoside hydrolase/deacetylase"/>
    <property type="match status" value="1"/>
</dbReference>
<feature type="transmembrane region" description="Helical" evidence="1">
    <location>
        <begin position="6"/>
        <end position="25"/>
    </location>
</feature>
<gene>
    <name evidence="3" type="ORF">FDF74_11185</name>
</gene>
<evidence type="ECO:0000259" key="2">
    <source>
        <dbReference type="PROSITE" id="PS51677"/>
    </source>
</evidence>
<evidence type="ECO:0000256" key="1">
    <source>
        <dbReference type="SAM" id="Phobius"/>
    </source>
</evidence>
<keyword evidence="1" id="KW-0812">Transmembrane</keyword>
<dbReference type="PROSITE" id="PS51677">
    <property type="entry name" value="NODB"/>
    <property type="match status" value="1"/>
</dbReference>
<name>A0A6M0RC10_9CLOT</name>
<dbReference type="Pfam" id="PF01522">
    <property type="entry name" value="Polysacc_deac_1"/>
    <property type="match status" value="1"/>
</dbReference>
<dbReference type="CDD" id="cd10959">
    <property type="entry name" value="CE4_NodB_like_3"/>
    <property type="match status" value="1"/>
</dbReference>
<comment type="caution">
    <text evidence="3">The sequence shown here is derived from an EMBL/GenBank/DDBJ whole genome shotgun (WGS) entry which is preliminary data.</text>
</comment>